<evidence type="ECO:0000313" key="14">
    <source>
        <dbReference type="Proteomes" id="UP000183508"/>
    </source>
</evidence>
<dbReference type="PROSITE" id="PS00211">
    <property type="entry name" value="ABC_TRANSPORTER_1"/>
    <property type="match status" value="1"/>
</dbReference>
<dbReference type="SUPFAM" id="SSF52540">
    <property type="entry name" value="P-loop containing nucleoside triphosphate hydrolases"/>
    <property type="match status" value="1"/>
</dbReference>
<sequence>MRRAERALIQRIQPVRWLLAATVGVGLAECAATVAQAAVFAHVVNGVFLGGAAKADVAPWMMALLAILTVRAGASAGRQRWAGTFARRAKVALRDRVVRHLLALGPAYTRREQAGELAMTVTTGLDELETYLAKYLPQAVLAVGIPLAILGFIAIQDRVSALVLAITGPLLVFFMILIGLSAERITRRQWDALCRMSAHFLDVLRGIVTLKVFGRSGRQGRVIAEMGDQHRKATMAALRVAFLSALVLELFAMLSTAFVAVDLGIRLASGRIPFEMAFTVLLLTPEFFQPIRLLGAQYHAGLSGLNAAGRIFEILDTPIPGLADTADGASAGAGTAPGVAPGIQAERGAGMGAGTTPATATSGAGIRLEVRKVFFRYPDSQKPALSGLSLTVRAGEIVAIVGPSGSGKSTLLHLLLGFLRPESGDILVNGQPLSRLSVACWRQQVAYVPQHPHLFPGTVLDNLRLADPGMDPERVRQAVAAVHAEAFIQRLPDGELTFLGEDVPLSGGQIQRLAVARALAADRPLLLMDEPTAQLDLETEHALQQALDALWGGRTAIVIAHRLSTAMRADRILVMDEGRVVQEGTHDALMGADGLYRRLFSAYRGEVS</sequence>
<dbReference type="SMART" id="SM00382">
    <property type="entry name" value="AAA"/>
    <property type="match status" value="1"/>
</dbReference>
<dbReference type="PROSITE" id="PS50929">
    <property type="entry name" value="ABC_TM1F"/>
    <property type="match status" value="1"/>
</dbReference>
<evidence type="ECO:0000256" key="10">
    <source>
        <dbReference type="SAM" id="Phobius"/>
    </source>
</evidence>
<keyword evidence="5 10" id="KW-0812">Transmembrane</keyword>
<feature type="transmembrane region" description="Helical" evidence="10">
    <location>
        <begin position="161"/>
        <end position="180"/>
    </location>
</feature>
<evidence type="ECO:0000256" key="1">
    <source>
        <dbReference type="ARBA" id="ARBA00004651"/>
    </source>
</evidence>
<dbReference type="SUPFAM" id="SSF90123">
    <property type="entry name" value="ABC transporter transmembrane region"/>
    <property type="match status" value="1"/>
</dbReference>
<dbReference type="GO" id="GO:0005524">
    <property type="term" value="F:ATP binding"/>
    <property type="evidence" value="ECO:0007669"/>
    <property type="project" value="UniProtKB-KW"/>
</dbReference>
<dbReference type="InterPro" id="IPR014216">
    <property type="entry name" value="ABC_transptr_CydD"/>
</dbReference>
<evidence type="ECO:0000259" key="11">
    <source>
        <dbReference type="PROSITE" id="PS50893"/>
    </source>
</evidence>
<dbReference type="FunFam" id="3.40.50.300:FF:001001">
    <property type="entry name" value="Multidrug ABC transporter ATP-binding protein"/>
    <property type="match status" value="1"/>
</dbReference>
<feature type="transmembrane region" description="Helical" evidence="10">
    <location>
        <begin position="47"/>
        <end position="70"/>
    </location>
</feature>
<keyword evidence="3" id="KW-1003">Cell membrane</keyword>
<proteinExistence type="predicted"/>
<dbReference type="GO" id="GO:0016887">
    <property type="term" value="F:ATP hydrolysis activity"/>
    <property type="evidence" value="ECO:0007669"/>
    <property type="project" value="InterPro"/>
</dbReference>
<dbReference type="AlphaFoldDB" id="A0A1I7JNL5"/>
<feature type="transmembrane region" description="Helical" evidence="10">
    <location>
        <begin position="135"/>
        <end position="155"/>
    </location>
</feature>
<keyword evidence="2" id="KW-0813">Transport</keyword>
<evidence type="ECO:0000256" key="4">
    <source>
        <dbReference type="ARBA" id="ARBA00022519"/>
    </source>
</evidence>
<dbReference type="Gene3D" id="3.40.50.300">
    <property type="entry name" value="P-loop containing nucleotide triphosphate hydrolases"/>
    <property type="match status" value="1"/>
</dbReference>
<keyword evidence="14" id="KW-1185">Reference proteome</keyword>
<keyword evidence="8 10" id="KW-1133">Transmembrane helix</keyword>
<dbReference type="InterPro" id="IPR003439">
    <property type="entry name" value="ABC_transporter-like_ATP-bd"/>
</dbReference>
<evidence type="ECO:0000256" key="5">
    <source>
        <dbReference type="ARBA" id="ARBA00022692"/>
    </source>
</evidence>
<dbReference type="Pfam" id="PF00005">
    <property type="entry name" value="ABC_tran"/>
    <property type="match status" value="1"/>
</dbReference>
<dbReference type="EMBL" id="FPBV01000011">
    <property type="protein sequence ID" value="SFU86771.1"/>
    <property type="molecule type" value="Genomic_DNA"/>
</dbReference>
<dbReference type="GO" id="GO:0005886">
    <property type="term" value="C:plasma membrane"/>
    <property type="evidence" value="ECO:0007669"/>
    <property type="project" value="UniProtKB-SubCell"/>
</dbReference>
<organism evidence="13 14">
    <name type="scientific">Alicyclobacillus macrosporangiidus</name>
    <dbReference type="NCBI Taxonomy" id="392015"/>
    <lineage>
        <taxon>Bacteria</taxon>
        <taxon>Bacillati</taxon>
        <taxon>Bacillota</taxon>
        <taxon>Bacilli</taxon>
        <taxon>Bacillales</taxon>
        <taxon>Alicyclobacillaceae</taxon>
        <taxon>Alicyclobacillus</taxon>
    </lineage>
</organism>
<keyword evidence="7 13" id="KW-0067">ATP-binding</keyword>
<dbReference type="InterPro" id="IPR003593">
    <property type="entry name" value="AAA+_ATPase"/>
</dbReference>
<dbReference type="InterPro" id="IPR011527">
    <property type="entry name" value="ABC1_TM_dom"/>
</dbReference>
<dbReference type="Gene3D" id="1.20.1560.10">
    <property type="entry name" value="ABC transporter type 1, transmembrane domain"/>
    <property type="match status" value="1"/>
</dbReference>
<dbReference type="InterPro" id="IPR039421">
    <property type="entry name" value="Type_1_exporter"/>
</dbReference>
<dbReference type="NCBIfam" id="TIGR02857">
    <property type="entry name" value="CydD"/>
    <property type="match status" value="1"/>
</dbReference>
<dbReference type="PANTHER" id="PTHR24221:SF590">
    <property type="entry name" value="COMPONENT LINKED WITH THE ASSEMBLY OF CYTOCHROME' TRANSPORT TRANSMEMBRANE ATP-BINDING PROTEIN ABC TRANSPORTER CYDD-RELATED"/>
    <property type="match status" value="1"/>
</dbReference>
<evidence type="ECO:0000256" key="2">
    <source>
        <dbReference type="ARBA" id="ARBA00022448"/>
    </source>
</evidence>
<dbReference type="GO" id="GO:0042883">
    <property type="term" value="P:cysteine transport"/>
    <property type="evidence" value="ECO:0007669"/>
    <property type="project" value="InterPro"/>
</dbReference>
<evidence type="ECO:0000259" key="12">
    <source>
        <dbReference type="PROSITE" id="PS50929"/>
    </source>
</evidence>
<dbReference type="InterPro" id="IPR017871">
    <property type="entry name" value="ABC_transporter-like_CS"/>
</dbReference>
<dbReference type="Pfam" id="PF00664">
    <property type="entry name" value="ABC_membrane"/>
    <property type="match status" value="1"/>
</dbReference>
<accession>A0A1I7JNL5</accession>
<evidence type="ECO:0000256" key="9">
    <source>
        <dbReference type="ARBA" id="ARBA00023136"/>
    </source>
</evidence>
<feature type="transmembrane region" description="Helical" evidence="10">
    <location>
        <begin position="236"/>
        <end position="261"/>
    </location>
</feature>
<evidence type="ECO:0000256" key="7">
    <source>
        <dbReference type="ARBA" id="ARBA00022840"/>
    </source>
</evidence>
<dbReference type="PANTHER" id="PTHR24221">
    <property type="entry name" value="ATP-BINDING CASSETTE SUB-FAMILY B"/>
    <property type="match status" value="1"/>
</dbReference>
<dbReference type="OrthoDB" id="1240423at2"/>
<dbReference type="PROSITE" id="PS50893">
    <property type="entry name" value="ABC_TRANSPORTER_2"/>
    <property type="match status" value="1"/>
</dbReference>
<feature type="domain" description="ABC transporter" evidence="11">
    <location>
        <begin position="368"/>
        <end position="602"/>
    </location>
</feature>
<dbReference type="CDD" id="cd18584">
    <property type="entry name" value="ABC_6TM_AarD_CydD"/>
    <property type="match status" value="1"/>
</dbReference>
<keyword evidence="6" id="KW-0547">Nucleotide-binding</keyword>
<keyword evidence="9 10" id="KW-0472">Membrane</keyword>
<dbReference type="Proteomes" id="UP000183508">
    <property type="component" value="Unassembled WGS sequence"/>
</dbReference>
<dbReference type="RefSeq" id="WP_074952672.1">
    <property type="nucleotide sequence ID" value="NZ_FPBV01000011.1"/>
</dbReference>
<dbReference type="GO" id="GO:0140359">
    <property type="term" value="F:ABC-type transporter activity"/>
    <property type="evidence" value="ECO:0007669"/>
    <property type="project" value="InterPro"/>
</dbReference>
<keyword evidence="4" id="KW-0997">Cell inner membrane</keyword>
<dbReference type="STRING" id="392015.SAMN05421543_1118"/>
<evidence type="ECO:0000256" key="3">
    <source>
        <dbReference type="ARBA" id="ARBA00022475"/>
    </source>
</evidence>
<evidence type="ECO:0000313" key="13">
    <source>
        <dbReference type="EMBL" id="SFU86771.1"/>
    </source>
</evidence>
<evidence type="ECO:0000256" key="6">
    <source>
        <dbReference type="ARBA" id="ARBA00022741"/>
    </source>
</evidence>
<dbReference type="InterPro" id="IPR036640">
    <property type="entry name" value="ABC1_TM_sf"/>
</dbReference>
<evidence type="ECO:0000256" key="8">
    <source>
        <dbReference type="ARBA" id="ARBA00022989"/>
    </source>
</evidence>
<protein>
    <submittedName>
        <fullName evidence="13">ATP-binding cassette, subfamily C, CydD</fullName>
    </submittedName>
</protein>
<name>A0A1I7JNL5_9BACL</name>
<dbReference type="InterPro" id="IPR027417">
    <property type="entry name" value="P-loop_NTPase"/>
</dbReference>
<reference evidence="14" key="1">
    <citation type="submission" date="2016-10" db="EMBL/GenBank/DDBJ databases">
        <authorList>
            <person name="Varghese N."/>
        </authorList>
    </citation>
    <scope>NUCLEOTIDE SEQUENCE [LARGE SCALE GENOMIC DNA]</scope>
    <source>
        <strain evidence="14">DSM 17980</strain>
    </source>
</reference>
<feature type="domain" description="ABC transmembrane type-1" evidence="12">
    <location>
        <begin position="20"/>
        <end position="303"/>
    </location>
</feature>
<gene>
    <name evidence="13" type="ORF">SAMN05421543_1118</name>
</gene>
<comment type="subcellular location">
    <subcellularLocation>
        <location evidence="1">Cell membrane</location>
        <topology evidence="1">Multi-pass membrane protein</topology>
    </subcellularLocation>
</comment>